<dbReference type="GO" id="GO:0009267">
    <property type="term" value="P:cellular response to starvation"/>
    <property type="evidence" value="ECO:0007669"/>
    <property type="project" value="TreeGrafter"/>
</dbReference>
<evidence type="ECO:0000259" key="11">
    <source>
        <dbReference type="PROSITE" id="PS50048"/>
    </source>
</evidence>
<comment type="subcellular location">
    <subcellularLocation>
        <location evidence="1">Nucleus</location>
    </subcellularLocation>
</comment>
<proteinExistence type="inferred from homology"/>
<feature type="compositionally biased region" description="Polar residues" evidence="10">
    <location>
        <begin position="144"/>
        <end position="155"/>
    </location>
</feature>
<feature type="region of interest" description="Disordered" evidence="10">
    <location>
        <begin position="1"/>
        <end position="68"/>
    </location>
</feature>
<organism evidence="12 13">
    <name type="scientific">Parachaetomium inaequale</name>
    <dbReference type="NCBI Taxonomy" id="2588326"/>
    <lineage>
        <taxon>Eukaryota</taxon>
        <taxon>Fungi</taxon>
        <taxon>Dikarya</taxon>
        <taxon>Ascomycota</taxon>
        <taxon>Pezizomycotina</taxon>
        <taxon>Sordariomycetes</taxon>
        <taxon>Sordariomycetidae</taxon>
        <taxon>Sordariales</taxon>
        <taxon>Chaetomiaceae</taxon>
        <taxon>Parachaetomium</taxon>
    </lineage>
</organism>
<evidence type="ECO:0000256" key="7">
    <source>
        <dbReference type="ARBA" id="ARBA00023125"/>
    </source>
</evidence>
<feature type="compositionally biased region" description="Basic and acidic residues" evidence="10">
    <location>
        <begin position="1"/>
        <end position="10"/>
    </location>
</feature>
<evidence type="ECO:0000313" key="12">
    <source>
        <dbReference type="EMBL" id="KAK4034419.1"/>
    </source>
</evidence>
<sequence length="686" mass="75119">MAEDSGHSVREASGAMSDSENEYDETDQLVKDEDETMADQRLASEGADTSGEAKKKYDPKDPLRPRRKKARRACYACQRAHLTCGDERPCQRCIKRGLMDSCQDGVRKKAKYLHDAPPEALRPVLGPTYNPNPTPRQNGHRHPSVSTSEASSTAGPFFSQSAASQFPMFSAAQTPIGTIAENLPFASQQSPVSPSFQTSGNPQISGMTVPQVSSPMSNFGPLPFDPSDPNIFNFNLEGLNFGSQYGAMEFGMLGHMSSGAAETPPQDTTMLRSASGSLTFGPGVFGNGVSQFDKVYEGNIMDGFLGLDANHNGMYSHGNLQHGLPHAYAIAAGPTSVQSPSTDTNSPQPTTLGFDGSPTMATYSTTPGNKPVNQQRPTTRQSNALAKLGQQSILGKRQRDPSFIYDTVKEPFGYVASFHKLFGLIQGRFTAAHTSRIAQSLASIRPSLMASTRNLTRQDLVFMEKYFQRSLFEYEEFMHQCSSPTLACRRTGEVASVNKEFTALTGWTKDVLLGKQPNRNVNLGGSASDSASSKGRVGLATPRLKSLNTDTLGSIDSPQPVFLAELLDHGSVVEFYEDYAQLAFNDSRGHKTRKCRLLKYRALDKENGASEANADEQPPQKDPRNSILSNRVAKIDGEHGISKLERDGKLECSYTWTIKRDMFDMPMLFVINFLPCYYRNHNQLAV</sequence>
<evidence type="ECO:0000256" key="6">
    <source>
        <dbReference type="ARBA" id="ARBA00023015"/>
    </source>
</evidence>
<dbReference type="InterPro" id="IPR050335">
    <property type="entry name" value="ERT1_acuK_gluconeogen_tf"/>
</dbReference>
<keyword evidence="4" id="KW-0479">Metal-binding</keyword>
<evidence type="ECO:0000256" key="1">
    <source>
        <dbReference type="ARBA" id="ARBA00004123"/>
    </source>
</evidence>
<keyword evidence="3" id="KW-0312">Gluconeogenesis</keyword>
<evidence type="ECO:0000256" key="4">
    <source>
        <dbReference type="ARBA" id="ARBA00022723"/>
    </source>
</evidence>
<feature type="compositionally biased region" description="Acidic residues" evidence="10">
    <location>
        <begin position="19"/>
        <end position="37"/>
    </location>
</feature>
<dbReference type="Gene3D" id="4.10.240.10">
    <property type="entry name" value="Zn(2)-C6 fungal-type DNA-binding domain"/>
    <property type="match status" value="1"/>
</dbReference>
<evidence type="ECO:0000256" key="5">
    <source>
        <dbReference type="ARBA" id="ARBA00022833"/>
    </source>
</evidence>
<dbReference type="EMBL" id="MU854480">
    <property type="protein sequence ID" value="KAK4034419.1"/>
    <property type="molecule type" value="Genomic_DNA"/>
</dbReference>
<keyword evidence="8" id="KW-0804">Transcription</keyword>
<feature type="region of interest" description="Disordered" evidence="10">
    <location>
        <begin position="608"/>
        <end position="628"/>
    </location>
</feature>
<dbReference type="SMART" id="SM00066">
    <property type="entry name" value="GAL4"/>
    <property type="match status" value="1"/>
</dbReference>
<protein>
    <recommendedName>
        <fullName evidence="11">Zn(2)-C6 fungal-type domain-containing protein</fullName>
    </recommendedName>
</protein>
<dbReference type="PANTHER" id="PTHR47659:SF1">
    <property type="entry name" value="TRANSCRIPTION ACTIVATOR OF GLUCONEOGENESIS ERT1"/>
    <property type="match status" value="1"/>
</dbReference>
<name>A0AAN6P9U7_9PEZI</name>
<comment type="caution">
    <text evidence="12">The sequence shown here is derived from an EMBL/GenBank/DDBJ whole genome shotgun (WGS) entry which is preliminary data.</text>
</comment>
<evidence type="ECO:0000256" key="3">
    <source>
        <dbReference type="ARBA" id="ARBA00022432"/>
    </source>
</evidence>
<dbReference type="GO" id="GO:0008270">
    <property type="term" value="F:zinc ion binding"/>
    <property type="evidence" value="ECO:0007669"/>
    <property type="project" value="InterPro"/>
</dbReference>
<evidence type="ECO:0000256" key="8">
    <source>
        <dbReference type="ARBA" id="ARBA00023163"/>
    </source>
</evidence>
<keyword evidence="7" id="KW-0238">DNA-binding</keyword>
<dbReference type="CDD" id="cd00067">
    <property type="entry name" value="GAL4"/>
    <property type="match status" value="1"/>
</dbReference>
<evidence type="ECO:0000256" key="10">
    <source>
        <dbReference type="SAM" id="MobiDB-lite"/>
    </source>
</evidence>
<dbReference type="InterPro" id="IPR001138">
    <property type="entry name" value="Zn2Cys6_DnaBD"/>
</dbReference>
<feature type="domain" description="Zn(2)-C6 fungal-type" evidence="11">
    <location>
        <begin position="73"/>
        <end position="102"/>
    </location>
</feature>
<evidence type="ECO:0000313" key="13">
    <source>
        <dbReference type="Proteomes" id="UP001303115"/>
    </source>
</evidence>
<dbReference type="PANTHER" id="PTHR47659">
    <property type="entry name" value="ZN(II)2CYS6 TRANSCRIPTION FACTOR (EUROFUNG)-RELATED"/>
    <property type="match status" value="1"/>
</dbReference>
<dbReference type="Pfam" id="PF24990">
    <property type="entry name" value="PAS_13"/>
    <property type="match status" value="1"/>
</dbReference>
<dbReference type="InterPro" id="IPR056751">
    <property type="entry name" value="PAS_13"/>
</dbReference>
<dbReference type="PROSITE" id="PS50048">
    <property type="entry name" value="ZN2_CY6_FUNGAL_2"/>
    <property type="match status" value="1"/>
</dbReference>
<dbReference type="AlphaFoldDB" id="A0AAN6P9U7"/>
<dbReference type="GO" id="GO:0000977">
    <property type="term" value="F:RNA polymerase II transcription regulatory region sequence-specific DNA binding"/>
    <property type="evidence" value="ECO:0007669"/>
    <property type="project" value="TreeGrafter"/>
</dbReference>
<dbReference type="Proteomes" id="UP001303115">
    <property type="component" value="Unassembled WGS sequence"/>
</dbReference>
<feature type="compositionally biased region" description="Basic and acidic residues" evidence="10">
    <location>
        <begin position="51"/>
        <end position="64"/>
    </location>
</feature>
<accession>A0AAN6P9U7</accession>
<dbReference type="SUPFAM" id="SSF57701">
    <property type="entry name" value="Zn2/Cys6 DNA-binding domain"/>
    <property type="match status" value="1"/>
</dbReference>
<dbReference type="GO" id="GO:0005634">
    <property type="term" value="C:nucleus"/>
    <property type="evidence" value="ECO:0007669"/>
    <property type="project" value="UniProtKB-SubCell"/>
</dbReference>
<feature type="region of interest" description="Disordered" evidence="10">
    <location>
        <begin position="113"/>
        <end position="155"/>
    </location>
</feature>
<keyword evidence="5" id="KW-0862">Zinc</keyword>
<reference evidence="13" key="1">
    <citation type="journal article" date="2023" name="Mol. Phylogenet. Evol.">
        <title>Genome-scale phylogeny and comparative genomics of the fungal order Sordariales.</title>
        <authorList>
            <person name="Hensen N."/>
            <person name="Bonometti L."/>
            <person name="Westerberg I."/>
            <person name="Brannstrom I.O."/>
            <person name="Guillou S."/>
            <person name="Cros-Aarteil S."/>
            <person name="Calhoun S."/>
            <person name="Haridas S."/>
            <person name="Kuo A."/>
            <person name="Mondo S."/>
            <person name="Pangilinan J."/>
            <person name="Riley R."/>
            <person name="LaButti K."/>
            <person name="Andreopoulos B."/>
            <person name="Lipzen A."/>
            <person name="Chen C."/>
            <person name="Yan M."/>
            <person name="Daum C."/>
            <person name="Ng V."/>
            <person name="Clum A."/>
            <person name="Steindorff A."/>
            <person name="Ohm R.A."/>
            <person name="Martin F."/>
            <person name="Silar P."/>
            <person name="Natvig D.O."/>
            <person name="Lalanne C."/>
            <person name="Gautier V."/>
            <person name="Ament-Velasquez S.L."/>
            <person name="Kruys A."/>
            <person name="Hutchinson M.I."/>
            <person name="Powell A.J."/>
            <person name="Barry K."/>
            <person name="Miller A.N."/>
            <person name="Grigoriev I.V."/>
            <person name="Debuchy R."/>
            <person name="Gladieux P."/>
            <person name="Hiltunen Thoren M."/>
            <person name="Johannesson H."/>
        </authorList>
    </citation>
    <scope>NUCLEOTIDE SEQUENCE [LARGE SCALE GENOMIC DNA]</scope>
    <source>
        <strain evidence="13">CBS 284.82</strain>
    </source>
</reference>
<keyword evidence="6" id="KW-0805">Transcription regulation</keyword>
<keyword evidence="13" id="KW-1185">Reference proteome</keyword>
<dbReference type="InterPro" id="IPR036864">
    <property type="entry name" value="Zn2-C6_fun-type_DNA-bd_sf"/>
</dbReference>
<evidence type="ECO:0000256" key="9">
    <source>
        <dbReference type="ARBA" id="ARBA00023242"/>
    </source>
</evidence>
<dbReference type="GO" id="GO:0000981">
    <property type="term" value="F:DNA-binding transcription factor activity, RNA polymerase II-specific"/>
    <property type="evidence" value="ECO:0007669"/>
    <property type="project" value="InterPro"/>
</dbReference>
<feature type="region of interest" description="Disordered" evidence="10">
    <location>
        <begin position="359"/>
        <end position="380"/>
    </location>
</feature>
<dbReference type="GO" id="GO:0006094">
    <property type="term" value="P:gluconeogenesis"/>
    <property type="evidence" value="ECO:0007669"/>
    <property type="project" value="UniProtKB-KW"/>
</dbReference>
<comment type="similarity">
    <text evidence="2">Belongs to the ERT1/acuK family.</text>
</comment>
<keyword evidence="9" id="KW-0539">Nucleus</keyword>
<gene>
    <name evidence="12" type="ORF">C8A01DRAFT_18760</name>
</gene>
<evidence type="ECO:0000256" key="2">
    <source>
        <dbReference type="ARBA" id="ARBA00010855"/>
    </source>
</evidence>